<comment type="caution">
    <text evidence="2">The sequence shown here is derived from an EMBL/GenBank/DDBJ whole genome shotgun (WGS) entry which is preliminary data.</text>
</comment>
<feature type="compositionally biased region" description="Low complexity" evidence="1">
    <location>
        <begin position="454"/>
        <end position="464"/>
    </location>
</feature>
<feature type="compositionally biased region" description="Polar residues" evidence="1">
    <location>
        <begin position="417"/>
        <end position="431"/>
    </location>
</feature>
<feature type="region of interest" description="Disordered" evidence="1">
    <location>
        <begin position="826"/>
        <end position="868"/>
    </location>
</feature>
<organism evidence="2 3">
    <name type="scientific">Knufia fluminis</name>
    <dbReference type="NCBI Taxonomy" id="191047"/>
    <lineage>
        <taxon>Eukaryota</taxon>
        <taxon>Fungi</taxon>
        <taxon>Dikarya</taxon>
        <taxon>Ascomycota</taxon>
        <taxon>Pezizomycotina</taxon>
        <taxon>Eurotiomycetes</taxon>
        <taxon>Chaetothyriomycetidae</taxon>
        <taxon>Chaetothyriales</taxon>
        <taxon>Trichomeriaceae</taxon>
        <taxon>Knufia</taxon>
    </lineage>
</organism>
<reference evidence="2 3" key="1">
    <citation type="submission" date="2022-12" db="EMBL/GenBank/DDBJ databases">
        <title>Genomic features and morphological characterization of a novel Knufia sp. strain isolated from spacecraft assembly facility.</title>
        <authorList>
            <person name="Teixeira M."/>
            <person name="Chander A.M."/>
            <person name="Stajich J.E."/>
            <person name="Venkateswaran K."/>
        </authorList>
    </citation>
    <scope>NUCLEOTIDE SEQUENCE [LARGE SCALE GENOMIC DNA]</scope>
    <source>
        <strain evidence="2 3">FJI-L2-BK-P2</strain>
    </source>
</reference>
<gene>
    <name evidence="2" type="ORF">OHC33_009651</name>
</gene>
<sequence>MPTPQRHLSVDELSQRASTGLAIRRGEVKISEPLPSSYIHNGAEMDAGAYEQPTPRIEGTWPRSGGAGALHGRNESSTLPIHISRFTERTSLGPSLATSNMSSTPSKESAATPKKATGLKASIKRMFSRKHDRNATGHTRSAYQSTPTRIHSMGASQHLSEYQPTPLHHSTISPSRALNSHAPSPHLRGESESVVQHKPSIGQLGKRRNTEPSLLMLPPEEHTQPQSEEPREPQQKPSSERPRTAIKRDTPPPIQLKRRSRSADALADLLRSPAPKTSDRRDRAEEIAFWRNSIAVDPVPTLPNAQKPVTLKAHQTEHRPALTPSRPTRPSLEPIQSFDFGLHDGSNSARGASLQNRVNTLEVKLYDFEFALAKLQGTDVTRPNLPKKPSRRRSLRGVFPDSSDSSARESSSNDLSYLSTPSDRWQPSSPREQYRADRTSKATTIKPAHRRLPSSNSQTSSHSSIRFTKEQYDTLCTLIRDEKSARQQLEMQLMNLQKEVDILKSPVYAYVRPAKYPTPSPDESFHDSTINVTPRMLHRTPPLRPVCDLNETSRFSMSETESDTDADDSYTEVYETPQENSFSNAGDISTTPAPKVFRRYTPWKNAASRRPSLTSFEDSKNEFARPPTSPFTPERELEPQYEAHSAENSEAASADVVPVQSSESEYARPPTSPVTPKRELESQRDRAENSATPNADVVPGQPKGDTSEEGAVSRKPLRIILRVADQKMSYTTSKSEALPPNGTAPALDVAGARPHEGVRGRFVSVADAVASNMPSAADNVVEPQSLSEAQVETAGPTAINGHQGPSHATLPQTRNHPAVDYGTLREPANYPRRPLAPIPANPLPKSSRRSTPARIHPITGRPLPEPVLHPPHGMFPRDLPYNHGIQGGPSNLQLRGYAGIEDFPYTGQMISSNVHRTYREFFRYDDCSCPAGIIYSDPKNEKATGEAWLYVRNAGDVQWKRDYLAERGGMRFWIYMKDPGDEWQWEQILGGAIDARATLNLWVKRRKDMVGTTGPFCVNVRGEAVLGLVLRPKQGQ</sequence>
<dbReference type="Proteomes" id="UP001316803">
    <property type="component" value="Unassembled WGS sequence"/>
</dbReference>
<feature type="region of interest" description="Disordered" evidence="1">
    <location>
        <begin position="53"/>
        <end position="149"/>
    </location>
</feature>
<evidence type="ECO:0000313" key="3">
    <source>
        <dbReference type="Proteomes" id="UP001316803"/>
    </source>
</evidence>
<name>A0AAN8EE31_9EURO</name>
<protein>
    <submittedName>
        <fullName evidence="2">Uncharacterized protein</fullName>
    </submittedName>
</protein>
<accession>A0AAN8EE31</accession>
<proteinExistence type="predicted"/>
<feature type="compositionally biased region" description="Basic and acidic residues" evidence="1">
    <location>
        <begin position="219"/>
        <end position="250"/>
    </location>
</feature>
<feature type="region of interest" description="Disordered" evidence="1">
    <location>
        <begin position="380"/>
        <end position="466"/>
    </location>
</feature>
<evidence type="ECO:0000256" key="1">
    <source>
        <dbReference type="SAM" id="MobiDB-lite"/>
    </source>
</evidence>
<feature type="compositionally biased region" description="Basic and acidic residues" evidence="1">
    <location>
        <begin position="676"/>
        <end position="688"/>
    </location>
</feature>
<feature type="region of interest" description="Disordered" evidence="1">
    <location>
        <begin position="310"/>
        <end position="331"/>
    </location>
</feature>
<feature type="compositionally biased region" description="Polar residues" evidence="1">
    <location>
        <begin position="89"/>
        <end position="109"/>
    </location>
</feature>
<feature type="region of interest" description="Disordered" evidence="1">
    <location>
        <begin position="800"/>
        <end position="819"/>
    </location>
</feature>
<feature type="compositionally biased region" description="Basic residues" evidence="1">
    <location>
        <begin position="122"/>
        <end position="132"/>
    </location>
</feature>
<feature type="compositionally biased region" description="Acidic residues" evidence="1">
    <location>
        <begin position="560"/>
        <end position="570"/>
    </location>
</feature>
<feature type="region of interest" description="Disordered" evidence="1">
    <location>
        <begin position="607"/>
        <end position="714"/>
    </location>
</feature>
<evidence type="ECO:0000313" key="2">
    <source>
        <dbReference type="EMBL" id="KAK5949298.1"/>
    </source>
</evidence>
<feature type="compositionally biased region" description="Polar residues" evidence="1">
    <location>
        <begin position="161"/>
        <end position="182"/>
    </location>
</feature>
<feature type="compositionally biased region" description="Polar residues" evidence="1">
    <location>
        <begin position="136"/>
        <end position="149"/>
    </location>
</feature>
<feature type="compositionally biased region" description="Low complexity" evidence="1">
    <location>
        <begin position="401"/>
        <end position="416"/>
    </location>
</feature>
<dbReference type="EMBL" id="JAKLMC020000037">
    <property type="protein sequence ID" value="KAK5949298.1"/>
    <property type="molecule type" value="Genomic_DNA"/>
</dbReference>
<feature type="compositionally biased region" description="Low complexity" evidence="1">
    <location>
        <begin position="642"/>
        <end position="654"/>
    </location>
</feature>
<keyword evidence="3" id="KW-1185">Reference proteome</keyword>
<feature type="region of interest" description="Disordered" evidence="1">
    <location>
        <begin position="161"/>
        <end position="282"/>
    </location>
</feature>
<dbReference type="AlphaFoldDB" id="A0AAN8EE31"/>
<feature type="region of interest" description="Disordered" evidence="1">
    <location>
        <begin position="537"/>
        <end position="570"/>
    </location>
</feature>